<feature type="non-terminal residue" evidence="1">
    <location>
        <position position="1"/>
    </location>
</feature>
<dbReference type="AlphaFoldDB" id="A0A5J4U978"/>
<sequence length="227" mass="25387">QPIEGSDERKNEIKLQCEGSCMILYALFYDGQDNEGRWQSINAGVVDALLRMFETRDLKLITHTNSEAFLKLTLTNTDNLALILKANPYPGLLKLLKHQNQEVISDSITSIINILSIKSNSSSIAQTHPQFNQISEYGGIEKIFSVLQLQSKEMKQNRNKAALCLGLIFQAKEISNPNMKMIITHIKTLINDSDVWTKSTARKVLNGLAVNAVNKAEIEKGGFKIPQ</sequence>
<reference evidence="1 2" key="1">
    <citation type="submission" date="2019-03" db="EMBL/GenBank/DDBJ databases">
        <title>Single cell metagenomics reveals metabolic interactions within the superorganism composed of flagellate Streblomastix strix and complex community of Bacteroidetes bacteria on its surface.</title>
        <authorList>
            <person name="Treitli S.C."/>
            <person name="Kolisko M."/>
            <person name="Husnik F."/>
            <person name="Keeling P."/>
            <person name="Hampl V."/>
        </authorList>
    </citation>
    <scope>NUCLEOTIDE SEQUENCE [LARGE SCALE GENOMIC DNA]</scope>
    <source>
        <strain evidence="1">ST1C</strain>
    </source>
</reference>
<dbReference type="SUPFAM" id="SSF48371">
    <property type="entry name" value="ARM repeat"/>
    <property type="match status" value="1"/>
</dbReference>
<dbReference type="Gene3D" id="1.25.10.10">
    <property type="entry name" value="Leucine-rich Repeat Variant"/>
    <property type="match status" value="1"/>
</dbReference>
<evidence type="ECO:0000313" key="2">
    <source>
        <dbReference type="Proteomes" id="UP000324800"/>
    </source>
</evidence>
<dbReference type="InterPro" id="IPR011989">
    <property type="entry name" value="ARM-like"/>
</dbReference>
<dbReference type="EMBL" id="SNRW01018874">
    <property type="protein sequence ID" value="KAA6366918.1"/>
    <property type="molecule type" value="Genomic_DNA"/>
</dbReference>
<protein>
    <submittedName>
        <fullName evidence="1">Uncharacterized protein</fullName>
    </submittedName>
</protein>
<evidence type="ECO:0000313" key="1">
    <source>
        <dbReference type="EMBL" id="KAA6366918.1"/>
    </source>
</evidence>
<dbReference type="InterPro" id="IPR016024">
    <property type="entry name" value="ARM-type_fold"/>
</dbReference>
<gene>
    <name evidence="1" type="ORF">EZS28_037553</name>
</gene>
<comment type="caution">
    <text evidence="1">The sequence shown here is derived from an EMBL/GenBank/DDBJ whole genome shotgun (WGS) entry which is preliminary data.</text>
</comment>
<organism evidence="1 2">
    <name type="scientific">Streblomastix strix</name>
    <dbReference type="NCBI Taxonomy" id="222440"/>
    <lineage>
        <taxon>Eukaryota</taxon>
        <taxon>Metamonada</taxon>
        <taxon>Preaxostyla</taxon>
        <taxon>Oxymonadida</taxon>
        <taxon>Streblomastigidae</taxon>
        <taxon>Streblomastix</taxon>
    </lineage>
</organism>
<dbReference type="Proteomes" id="UP000324800">
    <property type="component" value="Unassembled WGS sequence"/>
</dbReference>
<proteinExistence type="predicted"/>
<name>A0A5J4U978_9EUKA</name>
<accession>A0A5J4U978</accession>